<comment type="caution">
    <text evidence="1">The sequence shown here is derived from an EMBL/GenBank/DDBJ whole genome shotgun (WGS) entry which is preliminary data.</text>
</comment>
<gene>
    <name evidence="1" type="ORF">PSHT_11397</name>
</gene>
<protein>
    <submittedName>
        <fullName evidence="1">Uncharacterized protein</fullName>
    </submittedName>
</protein>
<dbReference type="Proteomes" id="UP000238274">
    <property type="component" value="Unassembled WGS sequence"/>
</dbReference>
<evidence type="ECO:0000313" key="2">
    <source>
        <dbReference type="Proteomes" id="UP000238274"/>
    </source>
</evidence>
<evidence type="ECO:0000313" key="1">
    <source>
        <dbReference type="EMBL" id="POW04187.1"/>
    </source>
</evidence>
<dbReference type="EMBL" id="PKSM01000187">
    <property type="protein sequence ID" value="POW04187.1"/>
    <property type="molecule type" value="Genomic_DNA"/>
</dbReference>
<dbReference type="AlphaFoldDB" id="A0A2S4V3W6"/>
<reference evidence="1 2" key="1">
    <citation type="submission" date="2017-12" db="EMBL/GenBank/DDBJ databases">
        <title>Gene loss provides genomic basis for host adaptation in cereal stripe rust fungi.</title>
        <authorList>
            <person name="Xia C."/>
        </authorList>
    </citation>
    <scope>NUCLEOTIDE SEQUENCE [LARGE SCALE GENOMIC DNA]</scope>
    <source>
        <strain evidence="1 2">93TX-2</strain>
    </source>
</reference>
<accession>A0A2S4V3W6</accession>
<name>A0A2S4V3W6_9BASI</name>
<organism evidence="1 2">
    <name type="scientific">Puccinia striiformis</name>
    <dbReference type="NCBI Taxonomy" id="27350"/>
    <lineage>
        <taxon>Eukaryota</taxon>
        <taxon>Fungi</taxon>
        <taxon>Dikarya</taxon>
        <taxon>Basidiomycota</taxon>
        <taxon>Pucciniomycotina</taxon>
        <taxon>Pucciniomycetes</taxon>
        <taxon>Pucciniales</taxon>
        <taxon>Pucciniaceae</taxon>
        <taxon>Puccinia</taxon>
    </lineage>
</organism>
<keyword evidence="2" id="KW-1185">Reference proteome</keyword>
<reference evidence="2" key="3">
    <citation type="journal article" date="2018" name="Mol. Plant Microbe Interact.">
        <title>Genome sequence resources for the wheat stripe rust pathogen (Puccinia striiformis f. sp. tritici) and the barley stripe rust pathogen (Puccinia striiformis f. sp. hordei).</title>
        <authorList>
            <person name="Xia C."/>
            <person name="Wang M."/>
            <person name="Yin C."/>
            <person name="Cornejo O.E."/>
            <person name="Hulbert S.H."/>
            <person name="Chen X."/>
        </authorList>
    </citation>
    <scope>NUCLEOTIDE SEQUENCE [LARGE SCALE GENOMIC DNA]</scope>
    <source>
        <strain evidence="2">93TX-2</strain>
    </source>
</reference>
<dbReference type="VEuPathDB" id="FungiDB:PSHT_11397"/>
<proteinExistence type="predicted"/>
<sequence length="73" mass="8239">MNLYLTMSTIPGFFLLRMSDDHNPCRLLGTLAFPSPDTQGRLLLILRRHIRGSDDAKSLTGLVSELDLFFDLT</sequence>
<reference evidence="2" key="2">
    <citation type="journal article" date="2018" name="BMC Genomics">
        <title>Genomic insights into host adaptation between the wheat stripe rust pathogen (Puccinia striiformis f. sp. tritici) and the barley stripe rust pathogen (Puccinia striiformis f. sp. hordei).</title>
        <authorList>
            <person name="Xia C."/>
            <person name="Wang M."/>
            <person name="Yin C."/>
            <person name="Cornejo O.E."/>
            <person name="Hulbert S.H."/>
            <person name="Chen X."/>
        </authorList>
    </citation>
    <scope>NUCLEOTIDE SEQUENCE [LARGE SCALE GENOMIC DNA]</scope>
    <source>
        <strain evidence="2">93TX-2</strain>
    </source>
</reference>